<sequence length="147" mass="17629">MTNQDYYESLRLIGEFLIENKSKTEYVLNCFYQQDSYDVEEMYKAEGSFSQAQQFELRMQSKKEHVHQIKKELSNFKNDKFKTKVAEFIYWINFILDSPTIFAQKFPSDLKNYLSRVKRYENDVIVIAEDVNRKFKHLSVTRGLPQP</sequence>
<evidence type="ECO:0000313" key="2">
    <source>
        <dbReference type="EMBL" id="RNA06064.1"/>
    </source>
</evidence>
<protein>
    <submittedName>
        <fullName evidence="2">Uncharacterized protein</fullName>
    </submittedName>
</protein>
<gene>
    <name evidence="2" type="ORF">BpHYR1_032841</name>
</gene>
<evidence type="ECO:0000313" key="3">
    <source>
        <dbReference type="Proteomes" id="UP000276133"/>
    </source>
</evidence>
<dbReference type="AlphaFoldDB" id="A0A3M7Q4A8"/>
<dbReference type="EMBL" id="REGN01007503">
    <property type="protein sequence ID" value="RNA06064.1"/>
    <property type="molecule type" value="Genomic_DNA"/>
</dbReference>
<dbReference type="OrthoDB" id="10095291at2759"/>
<keyword evidence="1" id="KW-0175">Coiled coil</keyword>
<accession>A0A3M7Q4A8</accession>
<feature type="coiled-coil region" evidence="1">
    <location>
        <begin position="52"/>
        <end position="79"/>
    </location>
</feature>
<name>A0A3M7Q4A8_BRAPC</name>
<keyword evidence="3" id="KW-1185">Reference proteome</keyword>
<dbReference type="Proteomes" id="UP000276133">
    <property type="component" value="Unassembled WGS sequence"/>
</dbReference>
<comment type="caution">
    <text evidence="2">The sequence shown here is derived from an EMBL/GenBank/DDBJ whole genome shotgun (WGS) entry which is preliminary data.</text>
</comment>
<reference evidence="2 3" key="1">
    <citation type="journal article" date="2018" name="Sci. Rep.">
        <title>Genomic signatures of local adaptation to the degree of environmental predictability in rotifers.</title>
        <authorList>
            <person name="Franch-Gras L."/>
            <person name="Hahn C."/>
            <person name="Garcia-Roger E.M."/>
            <person name="Carmona M.J."/>
            <person name="Serra M."/>
            <person name="Gomez A."/>
        </authorList>
    </citation>
    <scope>NUCLEOTIDE SEQUENCE [LARGE SCALE GENOMIC DNA]</scope>
    <source>
        <strain evidence="2">HYR1</strain>
    </source>
</reference>
<evidence type="ECO:0000256" key="1">
    <source>
        <dbReference type="SAM" id="Coils"/>
    </source>
</evidence>
<organism evidence="2 3">
    <name type="scientific">Brachionus plicatilis</name>
    <name type="common">Marine rotifer</name>
    <name type="synonym">Brachionus muelleri</name>
    <dbReference type="NCBI Taxonomy" id="10195"/>
    <lineage>
        <taxon>Eukaryota</taxon>
        <taxon>Metazoa</taxon>
        <taxon>Spiralia</taxon>
        <taxon>Gnathifera</taxon>
        <taxon>Rotifera</taxon>
        <taxon>Eurotatoria</taxon>
        <taxon>Monogononta</taxon>
        <taxon>Pseudotrocha</taxon>
        <taxon>Ploima</taxon>
        <taxon>Brachionidae</taxon>
        <taxon>Brachionus</taxon>
    </lineage>
</organism>
<proteinExistence type="predicted"/>